<keyword evidence="5" id="KW-1185">Reference proteome</keyword>
<protein>
    <recommendedName>
        <fullName evidence="3">Carbohydrate kinase PfkB domain-containing protein</fullName>
    </recommendedName>
</protein>
<dbReference type="GO" id="GO:0016301">
    <property type="term" value="F:kinase activity"/>
    <property type="evidence" value="ECO:0007669"/>
    <property type="project" value="UniProtKB-KW"/>
</dbReference>
<dbReference type="PANTHER" id="PTHR10584">
    <property type="entry name" value="SUGAR KINASE"/>
    <property type="match status" value="1"/>
</dbReference>
<dbReference type="PANTHER" id="PTHR10584:SF166">
    <property type="entry name" value="RIBOKINASE"/>
    <property type="match status" value="1"/>
</dbReference>
<gene>
    <name evidence="4" type="ORF">A4R35_14625</name>
</gene>
<dbReference type="InterPro" id="IPR011611">
    <property type="entry name" value="PfkB_dom"/>
</dbReference>
<dbReference type="EMBL" id="MCIF01000002">
    <property type="protein sequence ID" value="RAQ96774.1"/>
    <property type="molecule type" value="Genomic_DNA"/>
</dbReference>
<evidence type="ECO:0000256" key="2">
    <source>
        <dbReference type="ARBA" id="ARBA00022777"/>
    </source>
</evidence>
<evidence type="ECO:0000256" key="1">
    <source>
        <dbReference type="ARBA" id="ARBA00022679"/>
    </source>
</evidence>
<reference evidence="4 5" key="1">
    <citation type="submission" date="2016-08" db="EMBL/GenBank/DDBJ databases">
        <title>Analysis of Carbohydrate Active Enzymes in Thermogemmatispora T81 Reveals Carbohydrate Degradation Ability.</title>
        <authorList>
            <person name="Tomazini A."/>
            <person name="Lal S."/>
            <person name="Stott M."/>
            <person name="Henrissat B."/>
            <person name="Polikarpov I."/>
            <person name="Sparling R."/>
            <person name="Levin D.B."/>
        </authorList>
    </citation>
    <scope>NUCLEOTIDE SEQUENCE [LARGE SCALE GENOMIC DNA]</scope>
    <source>
        <strain evidence="4 5">T81</strain>
    </source>
</reference>
<accession>A0A328VNP5</accession>
<evidence type="ECO:0000313" key="5">
    <source>
        <dbReference type="Proteomes" id="UP000248706"/>
    </source>
</evidence>
<dbReference type="Pfam" id="PF00294">
    <property type="entry name" value="PfkB"/>
    <property type="match status" value="1"/>
</dbReference>
<feature type="domain" description="Carbohydrate kinase PfkB" evidence="3">
    <location>
        <begin position="169"/>
        <end position="290"/>
    </location>
</feature>
<dbReference type="GO" id="GO:0005829">
    <property type="term" value="C:cytosol"/>
    <property type="evidence" value="ECO:0007669"/>
    <property type="project" value="TreeGrafter"/>
</dbReference>
<dbReference type="PROSITE" id="PS00584">
    <property type="entry name" value="PFKB_KINASES_2"/>
    <property type="match status" value="1"/>
</dbReference>
<dbReference type="Gene3D" id="3.40.1190.20">
    <property type="match status" value="1"/>
</dbReference>
<evidence type="ECO:0000313" key="4">
    <source>
        <dbReference type="EMBL" id="RAQ96774.1"/>
    </source>
</evidence>
<dbReference type="AlphaFoldDB" id="A0A328VNP5"/>
<dbReference type="Proteomes" id="UP000248706">
    <property type="component" value="Unassembled WGS sequence"/>
</dbReference>
<organism evidence="4 5">
    <name type="scientific">Thermogemmatispora tikiterensis</name>
    <dbReference type="NCBI Taxonomy" id="1825093"/>
    <lineage>
        <taxon>Bacteria</taxon>
        <taxon>Bacillati</taxon>
        <taxon>Chloroflexota</taxon>
        <taxon>Ktedonobacteria</taxon>
        <taxon>Thermogemmatisporales</taxon>
        <taxon>Thermogemmatisporaceae</taxon>
        <taxon>Thermogemmatispora</taxon>
    </lineage>
</organism>
<sequence>MPATVLQPARAEPPAFLSIGHITRDVLPDGSFALGGTVTFATLTVERLGLPAALVTCASPDICQQLPSLLPGIGLAARMAATTTTFENRYQDGFRIQYLRARSEPLEIEDVPHPWRAAPIVLLAPLAQELTPEIVALFPRGEGRILAATPQGWLRRWDSDGRVWPTPWEAAEQVLPHLDALILSHDDLLPFANGSRAEAEAILRRWSQLVPLLVATAGREGATLFRAGLAQHFPAYPAREVDPTGAGDVFAAAFLVQLARSGDPVAAVDFANCVASFSVEDVGTRGIPSPTQVEKRLAQRRGPEAG</sequence>
<dbReference type="InterPro" id="IPR002173">
    <property type="entry name" value="Carboh/pur_kinase_PfkB_CS"/>
</dbReference>
<keyword evidence="1" id="KW-0808">Transferase</keyword>
<dbReference type="InterPro" id="IPR029056">
    <property type="entry name" value="Ribokinase-like"/>
</dbReference>
<evidence type="ECO:0000259" key="3">
    <source>
        <dbReference type="Pfam" id="PF00294"/>
    </source>
</evidence>
<name>A0A328VNP5_9CHLR</name>
<proteinExistence type="predicted"/>
<keyword evidence="2" id="KW-0418">Kinase</keyword>
<dbReference type="OrthoDB" id="9776822at2"/>
<dbReference type="SUPFAM" id="SSF53613">
    <property type="entry name" value="Ribokinase-like"/>
    <property type="match status" value="1"/>
</dbReference>
<dbReference type="RefSeq" id="WP_112430623.1">
    <property type="nucleotide sequence ID" value="NZ_MCIF01000002.1"/>
</dbReference>
<comment type="caution">
    <text evidence="4">The sequence shown here is derived from an EMBL/GenBank/DDBJ whole genome shotgun (WGS) entry which is preliminary data.</text>
</comment>